<dbReference type="AlphaFoldDB" id="A0A382X031"/>
<evidence type="ECO:0000256" key="1">
    <source>
        <dbReference type="ARBA" id="ARBA00008857"/>
    </source>
</evidence>
<gene>
    <name evidence="9" type="ORF">METZ01_LOCUS416455</name>
</gene>
<dbReference type="GO" id="GO:0015074">
    <property type="term" value="P:DNA integration"/>
    <property type="evidence" value="ECO:0007669"/>
    <property type="project" value="UniProtKB-KW"/>
</dbReference>
<keyword evidence="2" id="KW-0229">DNA integration</keyword>
<dbReference type="Gene3D" id="1.10.150.130">
    <property type="match status" value="1"/>
</dbReference>
<name>A0A382X031_9ZZZZ</name>
<evidence type="ECO:0000256" key="4">
    <source>
        <dbReference type="ARBA" id="ARBA00023172"/>
    </source>
</evidence>
<keyword evidence="3" id="KW-0238">DNA-binding</keyword>
<dbReference type="GO" id="GO:0075713">
    <property type="term" value="P:establishment of integrated proviral latency"/>
    <property type="evidence" value="ECO:0007669"/>
    <property type="project" value="UniProtKB-KW"/>
</dbReference>
<feature type="domain" description="Tyr recombinase" evidence="7">
    <location>
        <begin position="160"/>
        <end position="230"/>
    </location>
</feature>
<dbReference type="Gene3D" id="1.10.443.10">
    <property type="entry name" value="Intergrase catalytic core"/>
    <property type="match status" value="1"/>
</dbReference>
<dbReference type="GO" id="GO:0006310">
    <property type="term" value="P:DNA recombination"/>
    <property type="evidence" value="ECO:0007669"/>
    <property type="project" value="UniProtKB-KW"/>
</dbReference>
<evidence type="ECO:0000256" key="3">
    <source>
        <dbReference type="ARBA" id="ARBA00023125"/>
    </source>
</evidence>
<dbReference type="InterPro" id="IPR002104">
    <property type="entry name" value="Integrase_catalytic"/>
</dbReference>
<dbReference type="CDD" id="cd00796">
    <property type="entry name" value="INT_Rci_Hp1_C"/>
    <property type="match status" value="1"/>
</dbReference>
<dbReference type="GO" id="GO:0003677">
    <property type="term" value="F:DNA binding"/>
    <property type="evidence" value="ECO:0007669"/>
    <property type="project" value="UniProtKB-KW"/>
</dbReference>
<evidence type="ECO:0000313" key="9">
    <source>
        <dbReference type="EMBL" id="SVD63601.1"/>
    </source>
</evidence>
<evidence type="ECO:0008006" key="10">
    <source>
        <dbReference type="Google" id="ProtNLM"/>
    </source>
</evidence>
<keyword evidence="5" id="KW-1179">Viral genome integration</keyword>
<proteinExistence type="inferred from homology"/>
<organism evidence="9">
    <name type="scientific">marine metagenome</name>
    <dbReference type="NCBI Taxonomy" id="408172"/>
    <lineage>
        <taxon>unclassified sequences</taxon>
        <taxon>metagenomes</taxon>
        <taxon>ecological metagenomes</taxon>
    </lineage>
</organism>
<sequence>VAHIQRIKRQDGFVYRSIIKSKGSKTITKVFKSKKLAIEFARHIEGNRESLLAFNKPQQSQLLFSELVQEYLLNGYRGTRPKDQSYRLDFWVNNLGSKQVEEITRMEISNLLSTLSPRLSNATVNRYKAAISVIFSYACRYFNLIDNPALHIPSLPENNKRTRFLSEAERTSLFKACRASKWDKLYLIVLLAITTGARKGEITKLRWNDIDFDRRTAYVATTKNGQPKVL</sequence>
<reference evidence="9" key="1">
    <citation type="submission" date="2018-05" db="EMBL/GenBank/DDBJ databases">
        <authorList>
            <person name="Lanie J.A."/>
            <person name="Ng W.-L."/>
            <person name="Kazmierczak K.M."/>
            <person name="Andrzejewski T.M."/>
            <person name="Davidsen T.M."/>
            <person name="Wayne K.J."/>
            <person name="Tettelin H."/>
            <person name="Glass J.I."/>
            <person name="Rusch D."/>
            <person name="Podicherti R."/>
            <person name="Tsui H.-C.T."/>
            <person name="Winkler M.E."/>
        </authorList>
    </citation>
    <scope>NUCLEOTIDE SEQUENCE</scope>
</reference>
<evidence type="ECO:0000259" key="8">
    <source>
        <dbReference type="PROSITE" id="PS51900"/>
    </source>
</evidence>
<dbReference type="PANTHER" id="PTHR30629">
    <property type="entry name" value="PROPHAGE INTEGRASE"/>
    <property type="match status" value="1"/>
</dbReference>
<dbReference type="GO" id="GO:0046718">
    <property type="term" value="P:symbiont entry into host cell"/>
    <property type="evidence" value="ECO:0007669"/>
    <property type="project" value="UniProtKB-KW"/>
</dbReference>
<dbReference type="SUPFAM" id="SSF56349">
    <property type="entry name" value="DNA breaking-rejoining enzymes"/>
    <property type="match status" value="1"/>
</dbReference>
<comment type="similarity">
    <text evidence="1">Belongs to the 'phage' integrase family.</text>
</comment>
<protein>
    <recommendedName>
        <fullName evidence="10">Tyr recombinase domain-containing protein</fullName>
    </recommendedName>
</protein>
<evidence type="ECO:0000256" key="2">
    <source>
        <dbReference type="ARBA" id="ARBA00022908"/>
    </source>
</evidence>
<dbReference type="InterPro" id="IPR050808">
    <property type="entry name" value="Phage_Integrase"/>
</dbReference>
<dbReference type="InterPro" id="IPR044068">
    <property type="entry name" value="CB"/>
</dbReference>
<dbReference type="PROSITE" id="PS51898">
    <property type="entry name" value="TYR_RECOMBINASE"/>
    <property type="match status" value="1"/>
</dbReference>
<dbReference type="EMBL" id="UINC01163341">
    <property type="protein sequence ID" value="SVD63601.1"/>
    <property type="molecule type" value="Genomic_DNA"/>
</dbReference>
<feature type="non-terminal residue" evidence="9">
    <location>
        <position position="230"/>
    </location>
</feature>
<evidence type="ECO:0000256" key="6">
    <source>
        <dbReference type="ARBA" id="ARBA00023296"/>
    </source>
</evidence>
<dbReference type="PROSITE" id="PS51900">
    <property type="entry name" value="CB"/>
    <property type="match status" value="1"/>
</dbReference>
<feature type="domain" description="Core-binding (CB)" evidence="8">
    <location>
        <begin position="62"/>
        <end position="139"/>
    </location>
</feature>
<keyword evidence="4" id="KW-0233">DNA recombination</keyword>
<evidence type="ECO:0000256" key="5">
    <source>
        <dbReference type="ARBA" id="ARBA00023195"/>
    </source>
</evidence>
<feature type="non-terminal residue" evidence="9">
    <location>
        <position position="1"/>
    </location>
</feature>
<keyword evidence="6" id="KW-1160">Virus entry into host cell</keyword>
<dbReference type="GO" id="GO:0044826">
    <property type="term" value="P:viral genome integration into host DNA"/>
    <property type="evidence" value="ECO:0007669"/>
    <property type="project" value="UniProtKB-KW"/>
</dbReference>
<dbReference type="InterPro" id="IPR011010">
    <property type="entry name" value="DNA_brk_join_enz"/>
</dbReference>
<dbReference type="PANTHER" id="PTHR30629:SF2">
    <property type="entry name" value="PROPHAGE INTEGRASE INTS-RELATED"/>
    <property type="match status" value="1"/>
</dbReference>
<accession>A0A382X031</accession>
<dbReference type="InterPro" id="IPR013762">
    <property type="entry name" value="Integrase-like_cat_sf"/>
</dbReference>
<evidence type="ECO:0000259" key="7">
    <source>
        <dbReference type="PROSITE" id="PS51898"/>
    </source>
</evidence>
<dbReference type="InterPro" id="IPR010998">
    <property type="entry name" value="Integrase_recombinase_N"/>
</dbReference>
<dbReference type="Pfam" id="PF00589">
    <property type="entry name" value="Phage_integrase"/>
    <property type="match status" value="1"/>
</dbReference>